<evidence type="ECO:0000313" key="1">
    <source>
        <dbReference type="EMBL" id="SVE02997.1"/>
    </source>
</evidence>
<dbReference type="Pfam" id="PF01987">
    <property type="entry name" value="AIM24"/>
    <property type="match status" value="1"/>
</dbReference>
<evidence type="ECO:0008006" key="2">
    <source>
        <dbReference type="Google" id="ProtNLM"/>
    </source>
</evidence>
<accession>A0A383A5A9</accession>
<dbReference type="InterPro" id="IPR036983">
    <property type="entry name" value="AIM24_sf"/>
</dbReference>
<protein>
    <recommendedName>
        <fullName evidence="2">TIGR00266 family protein</fullName>
    </recommendedName>
</protein>
<reference evidence="1" key="1">
    <citation type="submission" date="2018-05" db="EMBL/GenBank/DDBJ databases">
        <authorList>
            <person name="Lanie J.A."/>
            <person name="Ng W.-L."/>
            <person name="Kazmierczak K.M."/>
            <person name="Andrzejewski T.M."/>
            <person name="Davidsen T.M."/>
            <person name="Wayne K.J."/>
            <person name="Tettelin H."/>
            <person name="Glass J.I."/>
            <person name="Rusch D."/>
            <person name="Podicherti R."/>
            <person name="Tsui H.-C.T."/>
            <person name="Winkler M.E."/>
        </authorList>
    </citation>
    <scope>NUCLEOTIDE SEQUENCE</scope>
</reference>
<dbReference type="InterPro" id="IPR002838">
    <property type="entry name" value="AIM24"/>
</dbReference>
<feature type="non-terminal residue" evidence="1">
    <location>
        <position position="1"/>
    </location>
</feature>
<dbReference type="EMBL" id="UINC01189350">
    <property type="protein sequence ID" value="SVE02997.1"/>
    <property type="molecule type" value="Genomic_DNA"/>
</dbReference>
<dbReference type="Gene3D" id="3.60.160.10">
    <property type="entry name" value="Mitochondrial biogenesis AIM24"/>
    <property type="match status" value="1"/>
</dbReference>
<dbReference type="PANTHER" id="PTHR43657">
    <property type="entry name" value="TRYPTOPHAN RNA-BINDING ATTENUATOR PROTEIN-LIKE PROTEIN"/>
    <property type="match status" value="1"/>
</dbReference>
<dbReference type="AlphaFoldDB" id="A0A383A5A9"/>
<proteinExistence type="predicted"/>
<sequence>QKVIYLSPRWAKFMEEQLEFQPSYAMLTISLAEGEQIKTEPGAMAAQMNVSMETASSGGFFKGLKKMALGGESFFLNTFTGGPGGGYVSLAPPSPGDVAWFDVQPGRQLFIQSGSFLGCWSNVQTDTKFQGMKGFFSGESLFFIRAFTEDGNVGRVYYNAFGGIKPYSVQAGQTLTVDTGHIVAFEDSLQYNIGKTGGMKSFLFGGEGLVCNFSGQGTVWVQTRNLQGLAGLLAALLPPQ</sequence>
<dbReference type="InterPro" id="IPR016031">
    <property type="entry name" value="Trp_RNA-bd_attenuator-like_dom"/>
</dbReference>
<dbReference type="NCBIfam" id="TIGR00266">
    <property type="entry name" value="TIGR00266 family protein"/>
    <property type="match status" value="1"/>
</dbReference>
<dbReference type="PANTHER" id="PTHR43657:SF1">
    <property type="entry name" value="ALTERED INHERITANCE OF MITOCHONDRIA PROTEIN 24, MITOCHONDRIAL"/>
    <property type="match status" value="1"/>
</dbReference>
<name>A0A383A5A9_9ZZZZ</name>
<gene>
    <name evidence="1" type="ORF">METZ01_LOCUS455851</name>
</gene>
<dbReference type="SUPFAM" id="SSF51219">
    <property type="entry name" value="TRAP-like"/>
    <property type="match status" value="1"/>
</dbReference>
<organism evidence="1">
    <name type="scientific">marine metagenome</name>
    <dbReference type="NCBI Taxonomy" id="408172"/>
    <lineage>
        <taxon>unclassified sequences</taxon>
        <taxon>metagenomes</taxon>
        <taxon>ecological metagenomes</taxon>
    </lineage>
</organism>